<sequence>MGKSCNMLYFNQILAPLSALYLEKNKLPERSNYNTSKNLNGQTNICFFQINHRNYDTIITILRCCNNIFYLASPCIVDKVHVPHIDLVPLL</sequence>
<name>G7KH36_MEDTR</name>
<evidence type="ECO:0000313" key="1">
    <source>
        <dbReference type="EMBL" id="AES99724.1"/>
    </source>
</evidence>
<keyword evidence="3" id="KW-1185">Reference proteome</keyword>
<evidence type="ECO:0000313" key="3">
    <source>
        <dbReference type="Proteomes" id="UP000002051"/>
    </source>
</evidence>
<dbReference type="AlphaFoldDB" id="G7KH36"/>
<dbReference type="PaxDb" id="3880-AES99724"/>
<reference evidence="1 3" key="1">
    <citation type="journal article" date="2011" name="Nature">
        <title>The Medicago genome provides insight into the evolution of rhizobial symbioses.</title>
        <authorList>
            <person name="Young N.D."/>
            <person name="Debelle F."/>
            <person name="Oldroyd G.E."/>
            <person name="Geurts R."/>
            <person name="Cannon S.B."/>
            <person name="Udvardi M.K."/>
            <person name="Benedito V.A."/>
            <person name="Mayer K.F."/>
            <person name="Gouzy J."/>
            <person name="Schoof H."/>
            <person name="Van de Peer Y."/>
            <person name="Proost S."/>
            <person name="Cook D.R."/>
            <person name="Meyers B.C."/>
            <person name="Spannagl M."/>
            <person name="Cheung F."/>
            <person name="De Mita S."/>
            <person name="Krishnakumar V."/>
            <person name="Gundlach H."/>
            <person name="Zhou S."/>
            <person name="Mudge J."/>
            <person name="Bharti A.K."/>
            <person name="Murray J.D."/>
            <person name="Naoumkina M.A."/>
            <person name="Rosen B."/>
            <person name="Silverstein K.A."/>
            <person name="Tang H."/>
            <person name="Rombauts S."/>
            <person name="Zhao P.X."/>
            <person name="Zhou P."/>
            <person name="Barbe V."/>
            <person name="Bardou P."/>
            <person name="Bechner M."/>
            <person name="Bellec A."/>
            <person name="Berger A."/>
            <person name="Berges H."/>
            <person name="Bidwell S."/>
            <person name="Bisseling T."/>
            <person name="Choisne N."/>
            <person name="Couloux A."/>
            <person name="Denny R."/>
            <person name="Deshpande S."/>
            <person name="Dai X."/>
            <person name="Doyle J.J."/>
            <person name="Dudez A.M."/>
            <person name="Farmer A.D."/>
            <person name="Fouteau S."/>
            <person name="Franken C."/>
            <person name="Gibelin C."/>
            <person name="Gish J."/>
            <person name="Goldstein S."/>
            <person name="Gonzalez A.J."/>
            <person name="Green P.J."/>
            <person name="Hallab A."/>
            <person name="Hartog M."/>
            <person name="Hua A."/>
            <person name="Humphray S.J."/>
            <person name="Jeong D.H."/>
            <person name="Jing Y."/>
            <person name="Jocker A."/>
            <person name="Kenton S.M."/>
            <person name="Kim D.J."/>
            <person name="Klee K."/>
            <person name="Lai H."/>
            <person name="Lang C."/>
            <person name="Lin S."/>
            <person name="Macmil S.L."/>
            <person name="Magdelenat G."/>
            <person name="Matthews L."/>
            <person name="McCorrison J."/>
            <person name="Monaghan E.L."/>
            <person name="Mun J.H."/>
            <person name="Najar F.Z."/>
            <person name="Nicholson C."/>
            <person name="Noirot C."/>
            <person name="O'Bleness M."/>
            <person name="Paule C.R."/>
            <person name="Poulain J."/>
            <person name="Prion F."/>
            <person name="Qin B."/>
            <person name="Qu C."/>
            <person name="Retzel E.F."/>
            <person name="Riddle C."/>
            <person name="Sallet E."/>
            <person name="Samain S."/>
            <person name="Samson N."/>
            <person name="Sanders I."/>
            <person name="Saurat O."/>
            <person name="Scarpelli C."/>
            <person name="Schiex T."/>
            <person name="Segurens B."/>
            <person name="Severin A.J."/>
            <person name="Sherrier D.J."/>
            <person name="Shi R."/>
            <person name="Sims S."/>
            <person name="Singer S.R."/>
            <person name="Sinharoy S."/>
            <person name="Sterck L."/>
            <person name="Viollet A."/>
            <person name="Wang B.B."/>
            <person name="Wang K."/>
            <person name="Wang M."/>
            <person name="Wang X."/>
            <person name="Warfsmann J."/>
            <person name="Weissenbach J."/>
            <person name="White D.D."/>
            <person name="White J.D."/>
            <person name="Wiley G.B."/>
            <person name="Wincker P."/>
            <person name="Xing Y."/>
            <person name="Yang L."/>
            <person name="Yao Z."/>
            <person name="Ying F."/>
            <person name="Zhai J."/>
            <person name="Zhou L."/>
            <person name="Zuber A."/>
            <person name="Denarie J."/>
            <person name="Dixon R.A."/>
            <person name="May G.D."/>
            <person name="Schwartz D.C."/>
            <person name="Rogers J."/>
            <person name="Quetier F."/>
            <person name="Town C.D."/>
            <person name="Roe B.A."/>
        </authorList>
    </citation>
    <scope>NUCLEOTIDE SEQUENCE [LARGE SCALE GENOMIC DNA]</scope>
    <source>
        <strain evidence="1">A17</strain>
        <strain evidence="2 3">cv. Jemalong A17</strain>
    </source>
</reference>
<dbReference type="Proteomes" id="UP000002051">
    <property type="component" value="Chromosome 5"/>
</dbReference>
<dbReference type="EMBL" id="CM001221">
    <property type="protein sequence ID" value="AES99724.1"/>
    <property type="molecule type" value="Genomic_DNA"/>
</dbReference>
<reference evidence="1 3" key="2">
    <citation type="journal article" date="2014" name="BMC Genomics">
        <title>An improved genome release (version Mt4.0) for the model legume Medicago truncatula.</title>
        <authorList>
            <person name="Tang H."/>
            <person name="Krishnakumar V."/>
            <person name="Bidwell S."/>
            <person name="Rosen B."/>
            <person name="Chan A."/>
            <person name="Zhou S."/>
            <person name="Gentzbittel L."/>
            <person name="Childs K.L."/>
            <person name="Yandell M."/>
            <person name="Gundlach H."/>
            <person name="Mayer K.F."/>
            <person name="Schwartz D.C."/>
            <person name="Town C.D."/>
        </authorList>
    </citation>
    <scope>GENOME REANNOTATION</scope>
    <source>
        <strain evidence="2 3">cv. Jemalong A17</strain>
    </source>
</reference>
<dbReference type="EnsemblPlants" id="AES99724">
    <property type="protein sequence ID" value="AES99724"/>
    <property type="gene ID" value="MTR_5g084050"/>
</dbReference>
<reference evidence="2" key="3">
    <citation type="submission" date="2015-04" db="UniProtKB">
        <authorList>
            <consortium name="EnsemblPlants"/>
        </authorList>
    </citation>
    <scope>IDENTIFICATION</scope>
    <source>
        <strain evidence="2">cv. Jemalong A17</strain>
    </source>
</reference>
<accession>G7KH36</accession>
<protein>
    <submittedName>
        <fullName evidence="1 2">Uncharacterized protein</fullName>
    </submittedName>
</protein>
<gene>
    <name evidence="1" type="ordered locus">MTR_5g084050</name>
</gene>
<organism evidence="1 3">
    <name type="scientific">Medicago truncatula</name>
    <name type="common">Barrel medic</name>
    <name type="synonym">Medicago tribuloides</name>
    <dbReference type="NCBI Taxonomy" id="3880"/>
    <lineage>
        <taxon>Eukaryota</taxon>
        <taxon>Viridiplantae</taxon>
        <taxon>Streptophyta</taxon>
        <taxon>Embryophyta</taxon>
        <taxon>Tracheophyta</taxon>
        <taxon>Spermatophyta</taxon>
        <taxon>Magnoliopsida</taxon>
        <taxon>eudicotyledons</taxon>
        <taxon>Gunneridae</taxon>
        <taxon>Pentapetalae</taxon>
        <taxon>rosids</taxon>
        <taxon>fabids</taxon>
        <taxon>Fabales</taxon>
        <taxon>Fabaceae</taxon>
        <taxon>Papilionoideae</taxon>
        <taxon>50 kb inversion clade</taxon>
        <taxon>NPAAA clade</taxon>
        <taxon>Hologalegina</taxon>
        <taxon>IRL clade</taxon>
        <taxon>Trifolieae</taxon>
        <taxon>Medicago</taxon>
    </lineage>
</organism>
<evidence type="ECO:0000313" key="2">
    <source>
        <dbReference type="EnsemblPlants" id="AES99724"/>
    </source>
</evidence>
<proteinExistence type="predicted"/>
<dbReference type="HOGENOM" id="CLU_2430436_0_0_1"/>